<dbReference type="Proteomes" id="UP000198661">
    <property type="component" value="Unassembled WGS sequence"/>
</dbReference>
<dbReference type="AlphaFoldDB" id="A0A1I2NJK9"/>
<accession>A0A1I2NJK9</accession>
<protein>
    <recommendedName>
        <fullName evidence="4">YqzM-like protein</fullName>
    </recommendedName>
</protein>
<evidence type="ECO:0000313" key="2">
    <source>
        <dbReference type="EMBL" id="SFG01646.1"/>
    </source>
</evidence>
<proteinExistence type="predicted"/>
<dbReference type="EMBL" id="FOOK01000012">
    <property type="protein sequence ID" value="SFG01646.1"/>
    <property type="molecule type" value="Genomic_DNA"/>
</dbReference>
<evidence type="ECO:0008006" key="4">
    <source>
        <dbReference type="Google" id="ProtNLM"/>
    </source>
</evidence>
<keyword evidence="1" id="KW-0472">Membrane</keyword>
<gene>
    <name evidence="2" type="ORF">SAMN04488025_11251</name>
</gene>
<name>A0A1I2NJK9_9BACL</name>
<dbReference type="STRING" id="201973.SAMN04488025_11251"/>
<evidence type="ECO:0000313" key="3">
    <source>
        <dbReference type="Proteomes" id="UP000198661"/>
    </source>
</evidence>
<dbReference type="RefSeq" id="WP_281246691.1">
    <property type="nucleotide sequence ID" value="NZ_FOOK01000012.1"/>
</dbReference>
<keyword evidence="1" id="KW-1133">Transmembrane helix</keyword>
<evidence type="ECO:0000256" key="1">
    <source>
        <dbReference type="SAM" id="Phobius"/>
    </source>
</evidence>
<keyword evidence="1" id="KW-0812">Transmembrane</keyword>
<feature type="transmembrane region" description="Helical" evidence="1">
    <location>
        <begin position="20"/>
        <end position="43"/>
    </location>
</feature>
<reference evidence="3" key="1">
    <citation type="submission" date="2016-10" db="EMBL/GenBank/DDBJ databases">
        <authorList>
            <person name="Varghese N."/>
            <person name="Submissions S."/>
        </authorList>
    </citation>
    <scope>NUCLEOTIDE SEQUENCE [LARGE SCALE GENOMIC DNA]</scope>
    <source>
        <strain evidence="3">DSM 44945</strain>
    </source>
</reference>
<organism evidence="2 3">
    <name type="scientific">Planifilum fulgidum</name>
    <dbReference type="NCBI Taxonomy" id="201973"/>
    <lineage>
        <taxon>Bacteria</taxon>
        <taxon>Bacillati</taxon>
        <taxon>Bacillota</taxon>
        <taxon>Bacilli</taxon>
        <taxon>Bacillales</taxon>
        <taxon>Thermoactinomycetaceae</taxon>
        <taxon>Planifilum</taxon>
    </lineage>
</organism>
<sequence length="44" mass="4950">MSLKWKNQGENSDNDFLDMVFATAASFIFFFGIAVVATVISLFR</sequence>
<keyword evidence="3" id="KW-1185">Reference proteome</keyword>